<comment type="function">
    <text evidence="4">Binds specifically to cytosolic chaperonin (c-CPN) and transfers target proteins to it. Binds to nascent polypeptide chain and promotes folding in an environment in which there are many competing pathways for nonnative proteins.</text>
</comment>
<dbReference type="CDD" id="cd23163">
    <property type="entry name" value="Prefoldin_2"/>
    <property type="match status" value="1"/>
</dbReference>
<dbReference type="InterPro" id="IPR027235">
    <property type="entry name" value="PFD2"/>
</dbReference>
<dbReference type="GO" id="GO:0006457">
    <property type="term" value="P:protein folding"/>
    <property type="evidence" value="ECO:0007669"/>
    <property type="project" value="InterPro"/>
</dbReference>
<evidence type="ECO:0008006" key="8">
    <source>
        <dbReference type="Google" id="ProtNLM"/>
    </source>
</evidence>
<evidence type="ECO:0000256" key="4">
    <source>
        <dbReference type="ARBA" id="ARBA00024667"/>
    </source>
</evidence>
<evidence type="ECO:0000313" key="5">
    <source>
        <dbReference type="EMBL" id="KFD55537.1"/>
    </source>
</evidence>
<comment type="similarity">
    <text evidence="1">Belongs to the prefoldin subunit beta family.</text>
</comment>
<organism evidence="5 7">
    <name type="scientific">Trichuris suis</name>
    <name type="common">pig whipworm</name>
    <dbReference type="NCBI Taxonomy" id="68888"/>
    <lineage>
        <taxon>Eukaryota</taxon>
        <taxon>Metazoa</taxon>
        <taxon>Ecdysozoa</taxon>
        <taxon>Nematoda</taxon>
        <taxon>Enoplea</taxon>
        <taxon>Dorylaimia</taxon>
        <taxon>Trichinellida</taxon>
        <taxon>Trichuridae</taxon>
        <taxon>Trichuris</taxon>
    </lineage>
</organism>
<dbReference type="Proteomes" id="UP000030758">
    <property type="component" value="Unassembled WGS sequence"/>
</dbReference>
<evidence type="ECO:0000256" key="3">
    <source>
        <dbReference type="ARBA" id="ARBA00023186"/>
    </source>
</evidence>
<keyword evidence="3" id="KW-0143">Chaperone</keyword>
<dbReference type="EMBL" id="KL367483">
    <property type="protein sequence ID" value="KFD71339.1"/>
    <property type="molecule type" value="Genomic_DNA"/>
</dbReference>
<name>A0A085ME91_9BILA</name>
<keyword evidence="7" id="KW-1185">Reference proteome</keyword>
<dbReference type="Proteomes" id="UP000030764">
    <property type="component" value="Unassembled WGS sequence"/>
</dbReference>
<dbReference type="SUPFAM" id="SSF46579">
    <property type="entry name" value="Prefoldin"/>
    <property type="match status" value="1"/>
</dbReference>
<dbReference type="AlphaFoldDB" id="A0A085ME91"/>
<comment type="subunit">
    <text evidence="2">Heterohexamer of two PFD-alpha type and four PFD-beta type subunits.</text>
</comment>
<dbReference type="PANTHER" id="PTHR13303">
    <property type="entry name" value="PREFOLDIN SUBUNIT 2"/>
    <property type="match status" value="1"/>
</dbReference>
<dbReference type="GO" id="GO:0051082">
    <property type="term" value="F:unfolded protein binding"/>
    <property type="evidence" value="ECO:0007669"/>
    <property type="project" value="InterPro"/>
</dbReference>
<sequence length="120" mass="14013">MASSETIEKYRQMRREEKALVSKRIELESDREEHRIVLQTLSGLNEDRRCYRILGGVLIERKVKDIVPFLVSSEEHLSRTISSLLEKEEQKRQELTAFAAEHNIRTIPLNMPISEVKPPN</sequence>
<dbReference type="InterPro" id="IPR002777">
    <property type="entry name" value="PFD_beta-like"/>
</dbReference>
<dbReference type="Gene3D" id="1.10.287.370">
    <property type="match status" value="1"/>
</dbReference>
<gene>
    <name evidence="5" type="ORF">M513_03589</name>
    <name evidence="6" type="ORF">M514_03589</name>
</gene>
<dbReference type="InterPro" id="IPR009053">
    <property type="entry name" value="Prefoldin"/>
</dbReference>
<dbReference type="EMBL" id="KL363199">
    <property type="protein sequence ID" value="KFD55537.1"/>
    <property type="molecule type" value="Genomic_DNA"/>
</dbReference>
<evidence type="ECO:0000256" key="2">
    <source>
        <dbReference type="ARBA" id="ARBA00011695"/>
    </source>
</evidence>
<proteinExistence type="inferred from homology"/>
<protein>
    <recommendedName>
        <fullName evidence="8">Prefoldin subunit</fullName>
    </recommendedName>
</protein>
<dbReference type="GO" id="GO:0016272">
    <property type="term" value="C:prefoldin complex"/>
    <property type="evidence" value="ECO:0007669"/>
    <property type="project" value="InterPro"/>
</dbReference>
<reference evidence="5 7" key="1">
    <citation type="journal article" date="2014" name="Nat. Genet.">
        <title>Genome and transcriptome of the porcine whipworm Trichuris suis.</title>
        <authorList>
            <person name="Jex A.R."/>
            <person name="Nejsum P."/>
            <person name="Schwarz E.M."/>
            <person name="Hu L."/>
            <person name="Young N.D."/>
            <person name="Hall R.S."/>
            <person name="Korhonen P.K."/>
            <person name="Liao S."/>
            <person name="Thamsborg S."/>
            <person name="Xia J."/>
            <person name="Xu P."/>
            <person name="Wang S."/>
            <person name="Scheerlinck J.P."/>
            <person name="Hofmann A."/>
            <person name="Sternberg P.W."/>
            <person name="Wang J."/>
            <person name="Gasser R.B."/>
        </authorList>
    </citation>
    <scope>NUCLEOTIDE SEQUENCE [LARGE SCALE GENOMIC DNA]</scope>
    <source>
        <strain evidence="6">DCEP-RM93F</strain>
        <strain evidence="5">DCEP-RM93M</strain>
    </source>
</reference>
<evidence type="ECO:0000313" key="6">
    <source>
        <dbReference type="EMBL" id="KFD71339.1"/>
    </source>
</evidence>
<accession>A0A085ME91</accession>
<evidence type="ECO:0000313" key="7">
    <source>
        <dbReference type="Proteomes" id="UP000030764"/>
    </source>
</evidence>
<feature type="non-terminal residue" evidence="5">
    <location>
        <position position="120"/>
    </location>
</feature>
<dbReference type="Pfam" id="PF01920">
    <property type="entry name" value="Prefoldin_2"/>
    <property type="match status" value="1"/>
</dbReference>
<evidence type="ECO:0000256" key="1">
    <source>
        <dbReference type="ARBA" id="ARBA00008045"/>
    </source>
</evidence>